<gene>
    <name evidence="2" type="ORF">UY57_C0003G0001</name>
</gene>
<evidence type="ECO:0000313" key="2">
    <source>
        <dbReference type="EMBL" id="KKW18017.1"/>
    </source>
</evidence>
<organism evidence="2 3">
    <name type="scientific">Candidatus Kaiserbacteria bacterium GW2011_GWB1_50_17</name>
    <dbReference type="NCBI Taxonomy" id="1618673"/>
    <lineage>
        <taxon>Bacteria</taxon>
        <taxon>Candidatus Kaiseribacteriota</taxon>
    </lineage>
</organism>
<evidence type="ECO:0000313" key="3">
    <source>
        <dbReference type="Proteomes" id="UP000034120"/>
    </source>
</evidence>
<evidence type="ECO:0000256" key="1">
    <source>
        <dbReference type="SAM" id="Phobius"/>
    </source>
</evidence>
<feature type="transmembrane region" description="Helical" evidence="1">
    <location>
        <begin position="489"/>
        <end position="509"/>
    </location>
</feature>
<dbReference type="AlphaFoldDB" id="A0A0G1YSL9"/>
<dbReference type="Proteomes" id="UP000034120">
    <property type="component" value="Unassembled WGS sequence"/>
</dbReference>
<protein>
    <submittedName>
        <fullName evidence="2">OmpA/MotB domain protein</fullName>
    </submittedName>
</protein>
<keyword evidence="1" id="KW-0472">Membrane</keyword>
<name>A0A0G1YSL9_9BACT</name>
<sequence length="575" mass="59244">ATGAFAFSLTVSSENGISVASIAYAWGDGSSGGCCGGDRGGDPGGGREPDFNPPIVYNPKPSCSISTNPSNIQAGGSSTLFWGSTNATSASINKGIGSVPTHGSRGVSPSITKTYTLTVYGPGGTANCQTTVTVQPQQAPSCTISANPSSVQYGGSSTLTWNSTNATSASINQGIGSIALNGSNVVSSLLTTRTYTMTVTGPGGTANCQTTVTVQPQQAPSCTISANPSSVQYGGSSTLTWNSTNATSANLTGVGSVATNGSHSVLNIYGTTTYTLNVTGPGGSTDCQTTVYTSQIPAPSCTINANPSSVQQGGTSYLSWSSTNATSANLSSVGSVGVNGNYTVYPYTTTTYILTVYGSQGQSSQCQTTVSVGTVYNQPPSCWITLTPQYGYGGSSYYNRPSTLSWGSTNVTSAYISPNIGTISSYGSQTVYTSDSNQIYTMTASGPGGTATCRTQQVYIPNPPVYPPYITLTQIPYTGLDLGIVGNGIYWFSILAFALAAGYLAVYYLPALAGIKARVPIRAMEAPMIFAKSVATSVPFVRNTIENHAGWMPQDSMTFARAENGRAPRIVITRK</sequence>
<keyword evidence="1" id="KW-1133">Transmembrane helix</keyword>
<dbReference type="EMBL" id="LCQM01000003">
    <property type="protein sequence ID" value="KKW18017.1"/>
    <property type="molecule type" value="Genomic_DNA"/>
</dbReference>
<feature type="non-terminal residue" evidence="2">
    <location>
        <position position="1"/>
    </location>
</feature>
<comment type="caution">
    <text evidence="2">The sequence shown here is derived from an EMBL/GenBank/DDBJ whole genome shotgun (WGS) entry which is preliminary data.</text>
</comment>
<accession>A0A0G1YSL9</accession>
<proteinExistence type="predicted"/>
<reference evidence="2 3" key="1">
    <citation type="journal article" date="2015" name="Nature">
        <title>rRNA introns, odd ribosomes, and small enigmatic genomes across a large radiation of phyla.</title>
        <authorList>
            <person name="Brown C.T."/>
            <person name="Hug L.A."/>
            <person name="Thomas B.C."/>
            <person name="Sharon I."/>
            <person name="Castelle C.J."/>
            <person name="Singh A."/>
            <person name="Wilkins M.J."/>
            <person name="Williams K.H."/>
            <person name="Banfield J.F."/>
        </authorList>
    </citation>
    <scope>NUCLEOTIDE SEQUENCE [LARGE SCALE GENOMIC DNA]</scope>
</reference>
<keyword evidence="1" id="KW-0812">Transmembrane</keyword>